<accession>A0ABT1HE19</accession>
<proteinExistence type="predicted"/>
<reference evidence="1 2" key="1">
    <citation type="submission" date="2022-06" db="EMBL/GenBank/DDBJ databases">
        <title>Genomic Encyclopedia of Archaeal and Bacterial Type Strains, Phase II (KMG-II): from individual species to whole genera.</title>
        <authorList>
            <person name="Goeker M."/>
        </authorList>
    </citation>
    <scope>NUCLEOTIDE SEQUENCE [LARGE SCALE GENOMIC DNA]</scope>
    <source>
        <strain evidence="1 2">DSM 44693</strain>
    </source>
</reference>
<evidence type="ECO:0000313" key="2">
    <source>
        <dbReference type="Proteomes" id="UP001206895"/>
    </source>
</evidence>
<sequence>MGFFDTNCMITGLPLTDSRATAVILRRTHRVDVPTSVGIHGTYDRYGTIDLIDEDAASDRVLEHFVDAARTGSFVGEIYEQGESFGPDRDLTDRDIEGLLRVLTDSNLVFENIGQPTSTLDGDLVTFALIASTVWESICAAALRSPDGPPSLAVRAFGNTPLAAFFEAVPSDDVDMALRELITVSATLADVGLRWASVFDPDQRFPAGAASQSTDDIVASVVTARRRYRDHPAILAGVEACIQESEWDTELGL</sequence>
<organism evidence="1 2">
    <name type="scientific">Williamsia maris</name>
    <dbReference type="NCBI Taxonomy" id="72806"/>
    <lineage>
        <taxon>Bacteria</taxon>
        <taxon>Bacillati</taxon>
        <taxon>Actinomycetota</taxon>
        <taxon>Actinomycetes</taxon>
        <taxon>Mycobacteriales</taxon>
        <taxon>Nocardiaceae</taxon>
        <taxon>Williamsia</taxon>
    </lineage>
</organism>
<protein>
    <submittedName>
        <fullName evidence="1">Uncharacterized protein</fullName>
    </submittedName>
</protein>
<evidence type="ECO:0000313" key="1">
    <source>
        <dbReference type="EMBL" id="MCP2176434.1"/>
    </source>
</evidence>
<dbReference type="RefSeq" id="WP_253661422.1">
    <property type="nucleotide sequence ID" value="NZ_BAAAJQ010000001.1"/>
</dbReference>
<keyword evidence="2" id="KW-1185">Reference proteome</keyword>
<gene>
    <name evidence="1" type="ORF">LX13_002253</name>
</gene>
<comment type="caution">
    <text evidence="1">The sequence shown here is derived from an EMBL/GenBank/DDBJ whole genome shotgun (WGS) entry which is preliminary data.</text>
</comment>
<name>A0ABT1HE19_9NOCA</name>
<dbReference type="Proteomes" id="UP001206895">
    <property type="component" value="Unassembled WGS sequence"/>
</dbReference>
<dbReference type="EMBL" id="JAMTCJ010000002">
    <property type="protein sequence ID" value="MCP2176434.1"/>
    <property type="molecule type" value="Genomic_DNA"/>
</dbReference>